<protein>
    <submittedName>
        <fullName evidence="1">Uncharacterized protein</fullName>
    </submittedName>
</protein>
<reference evidence="1 2" key="1">
    <citation type="submission" date="2021-06" db="EMBL/GenBank/DDBJ databases">
        <authorList>
            <person name="Palmer J.M."/>
        </authorList>
    </citation>
    <scope>NUCLEOTIDE SEQUENCE [LARGE SCALE GENOMIC DNA]</scope>
    <source>
        <strain evidence="2">if_2019</strain>
        <tissue evidence="1">Muscle</tissue>
    </source>
</reference>
<gene>
    <name evidence="1" type="ORF">ILYODFUR_017028</name>
</gene>
<evidence type="ECO:0000313" key="1">
    <source>
        <dbReference type="EMBL" id="MEQ2255734.1"/>
    </source>
</evidence>
<evidence type="ECO:0000313" key="2">
    <source>
        <dbReference type="Proteomes" id="UP001482620"/>
    </source>
</evidence>
<name>A0ABV0VFA3_9TELE</name>
<keyword evidence="2" id="KW-1185">Reference proteome</keyword>
<dbReference type="EMBL" id="JAHRIQ010105847">
    <property type="protein sequence ID" value="MEQ2255734.1"/>
    <property type="molecule type" value="Genomic_DNA"/>
</dbReference>
<accession>A0ABV0VFA3</accession>
<sequence length="103" mass="11386">MLLLSQVSVRQRTAQFLISVKILSLRCNKFTLLSSEPTLVRKREGIGGLLAFSWASTLAHFARFLLPAAPSILQHHSVDFMSCCLLSTDFSSAVSVSEDPQFD</sequence>
<proteinExistence type="predicted"/>
<dbReference type="Proteomes" id="UP001482620">
    <property type="component" value="Unassembled WGS sequence"/>
</dbReference>
<organism evidence="1 2">
    <name type="scientific">Ilyodon furcidens</name>
    <name type="common">goldbreast splitfin</name>
    <dbReference type="NCBI Taxonomy" id="33524"/>
    <lineage>
        <taxon>Eukaryota</taxon>
        <taxon>Metazoa</taxon>
        <taxon>Chordata</taxon>
        <taxon>Craniata</taxon>
        <taxon>Vertebrata</taxon>
        <taxon>Euteleostomi</taxon>
        <taxon>Actinopterygii</taxon>
        <taxon>Neopterygii</taxon>
        <taxon>Teleostei</taxon>
        <taxon>Neoteleostei</taxon>
        <taxon>Acanthomorphata</taxon>
        <taxon>Ovalentaria</taxon>
        <taxon>Atherinomorphae</taxon>
        <taxon>Cyprinodontiformes</taxon>
        <taxon>Goodeidae</taxon>
        <taxon>Ilyodon</taxon>
    </lineage>
</organism>
<comment type="caution">
    <text evidence="1">The sequence shown here is derived from an EMBL/GenBank/DDBJ whole genome shotgun (WGS) entry which is preliminary data.</text>
</comment>